<protein>
    <submittedName>
        <fullName evidence="1">Uncharacterized protein</fullName>
    </submittedName>
</protein>
<dbReference type="EMBL" id="JAGGLM010000003">
    <property type="protein sequence ID" value="MBP2032263.1"/>
    <property type="molecule type" value="Genomic_DNA"/>
</dbReference>
<dbReference type="RefSeq" id="WP_281063523.1">
    <property type="nucleotide sequence ID" value="NZ_JAGGLM010000003.1"/>
</dbReference>
<evidence type="ECO:0000313" key="1">
    <source>
        <dbReference type="EMBL" id="MBP2032263.1"/>
    </source>
</evidence>
<comment type="caution">
    <text evidence="1">The sequence shown here is derived from an EMBL/GenBank/DDBJ whole genome shotgun (WGS) entry which is preliminary data.</text>
</comment>
<sequence length="42" mass="4858">MKRINKIYNYLSEQTQGLKIEDLTEKVGFSTIQISNELGILK</sequence>
<proteinExistence type="predicted"/>
<dbReference type="Proteomes" id="UP001519307">
    <property type="component" value="Unassembled WGS sequence"/>
</dbReference>
<accession>A0ABS4KQE8</accession>
<gene>
    <name evidence="1" type="ORF">J2Z42_000928</name>
</gene>
<evidence type="ECO:0000313" key="2">
    <source>
        <dbReference type="Proteomes" id="UP001519307"/>
    </source>
</evidence>
<organism evidence="1 2">
    <name type="scientific">Clostridium algifaecis</name>
    <dbReference type="NCBI Taxonomy" id="1472040"/>
    <lineage>
        <taxon>Bacteria</taxon>
        <taxon>Bacillati</taxon>
        <taxon>Bacillota</taxon>
        <taxon>Clostridia</taxon>
        <taxon>Eubacteriales</taxon>
        <taxon>Clostridiaceae</taxon>
        <taxon>Clostridium</taxon>
    </lineage>
</organism>
<reference evidence="1 2" key="1">
    <citation type="submission" date="2021-03" db="EMBL/GenBank/DDBJ databases">
        <title>Genomic Encyclopedia of Type Strains, Phase IV (KMG-IV): sequencing the most valuable type-strain genomes for metagenomic binning, comparative biology and taxonomic classification.</title>
        <authorList>
            <person name="Goeker M."/>
        </authorList>
    </citation>
    <scope>NUCLEOTIDE SEQUENCE [LARGE SCALE GENOMIC DNA]</scope>
    <source>
        <strain evidence="1 2">DSM 28783</strain>
    </source>
</reference>
<name>A0ABS4KQE8_9CLOT</name>
<keyword evidence="2" id="KW-1185">Reference proteome</keyword>